<dbReference type="GO" id="GO:0097272">
    <property type="term" value="P:ammonium homeostasis"/>
    <property type="evidence" value="ECO:0007669"/>
    <property type="project" value="TreeGrafter"/>
</dbReference>
<feature type="transmembrane region" description="Helical" evidence="8">
    <location>
        <begin position="430"/>
        <end position="449"/>
    </location>
</feature>
<name>A0A0D0PHI9_9RHOB</name>
<dbReference type="PATRIC" id="fig|1123501.6.peg.265"/>
<dbReference type="GO" id="GO:0008519">
    <property type="term" value="F:ammonium channel activity"/>
    <property type="evidence" value="ECO:0007669"/>
    <property type="project" value="InterPro"/>
</dbReference>
<dbReference type="STRING" id="1123501.Wenmar_00210"/>
<evidence type="ECO:0000256" key="2">
    <source>
        <dbReference type="ARBA" id="ARBA00005887"/>
    </source>
</evidence>
<keyword evidence="5 8" id="KW-1133">Transmembrane helix</keyword>
<evidence type="ECO:0000313" key="13">
    <source>
        <dbReference type="Proteomes" id="UP000035100"/>
    </source>
</evidence>
<comment type="subcellular location">
    <subcellularLocation>
        <location evidence="8">Cell membrane</location>
        <topology evidence="8">Multi-pass membrane protein</topology>
    </subcellularLocation>
    <subcellularLocation>
        <location evidence="1">Membrane</location>
        <topology evidence="1">Multi-pass membrane protein</topology>
    </subcellularLocation>
</comment>
<feature type="transmembrane region" description="Helical" evidence="8">
    <location>
        <begin position="350"/>
        <end position="373"/>
    </location>
</feature>
<evidence type="ECO:0000256" key="5">
    <source>
        <dbReference type="ARBA" id="ARBA00022989"/>
    </source>
</evidence>
<dbReference type="InterPro" id="IPR019879">
    <property type="entry name" value="Ammonium_transptr_marine"/>
</dbReference>
<dbReference type="InterPro" id="IPR018047">
    <property type="entry name" value="Ammonium_transpt_CS"/>
</dbReference>
<evidence type="ECO:0000256" key="4">
    <source>
        <dbReference type="ARBA" id="ARBA00022692"/>
    </source>
</evidence>
<dbReference type="Proteomes" id="UP000035100">
    <property type="component" value="Unassembled WGS sequence"/>
</dbReference>
<keyword evidence="10" id="KW-0732">Signal</keyword>
<feature type="chain" id="PRO_5002229610" description="Ammonium transporter" evidence="10">
    <location>
        <begin position="28"/>
        <end position="515"/>
    </location>
</feature>
<keyword evidence="6 8" id="KW-0472">Membrane</keyword>
<dbReference type="Pfam" id="PF00909">
    <property type="entry name" value="Ammonium_transp"/>
    <property type="match status" value="1"/>
</dbReference>
<reference evidence="12 13" key="1">
    <citation type="submission" date="2013-01" db="EMBL/GenBank/DDBJ databases">
        <authorList>
            <person name="Fiebig A."/>
            <person name="Goeker M."/>
            <person name="Klenk H.-P.P."/>
        </authorList>
    </citation>
    <scope>NUCLEOTIDE SEQUENCE [LARGE SCALE GENOMIC DNA]</scope>
    <source>
        <strain evidence="12 13">DSM 24838</strain>
    </source>
</reference>
<feature type="transmembrane region" description="Helical" evidence="8">
    <location>
        <begin position="380"/>
        <end position="397"/>
    </location>
</feature>
<evidence type="ECO:0000313" key="12">
    <source>
        <dbReference type="EMBL" id="KIQ70836.1"/>
    </source>
</evidence>
<feature type="transmembrane region" description="Helical" evidence="8">
    <location>
        <begin position="152"/>
        <end position="171"/>
    </location>
</feature>
<keyword evidence="4 8" id="KW-0812">Transmembrane</keyword>
<dbReference type="eggNOG" id="COG0004">
    <property type="taxonomic scope" value="Bacteria"/>
</dbReference>
<feature type="transmembrane region" description="Helical" evidence="8">
    <location>
        <begin position="108"/>
        <end position="131"/>
    </location>
</feature>
<dbReference type="EMBL" id="AONG01000003">
    <property type="protein sequence ID" value="KIQ70836.1"/>
    <property type="molecule type" value="Genomic_DNA"/>
</dbReference>
<keyword evidence="13" id="KW-1185">Reference proteome</keyword>
<dbReference type="InterPro" id="IPR029020">
    <property type="entry name" value="Ammonium/urea_transptr"/>
</dbReference>
<dbReference type="AlphaFoldDB" id="A0A0D0PHI9"/>
<feature type="transmembrane region" description="Helical" evidence="8">
    <location>
        <begin position="461"/>
        <end position="482"/>
    </location>
</feature>
<dbReference type="GO" id="GO:0005886">
    <property type="term" value="C:plasma membrane"/>
    <property type="evidence" value="ECO:0007669"/>
    <property type="project" value="UniProtKB-SubCell"/>
</dbReference>
<feature type="transmembrane region" description="Helical" evidence="8">
    <location>
        <begin position="272"/>
        <end position="294"/>
    </location>
</feature>
<dbReference type="InterPro" id="IPR024041">
    <property type="entry name" value="NH4_transpt_AmtB-like_dom"/>
</dbReference>
<dbReference type="PANTHER" id="PTHR11730:SF62">
    <property type="entry name" value="AMMONIUM TRANSPORTER SLL1017-RELATED"/>
    <property type="match status" value="1"/>
</dbReference>
<evidence type="ECO:0000256" key="9">
    <source>
        <dbReference type="SAM" id="MobiDB-lite"/>
    </source>
</evidence>
<dbReference type="InterPro" id="IPR001905">
    <property type="entry name" value="Ammonium_transpt"/>
</dbReference>
<protein>
    <recommendedName>
        <fullName evidence="8">Ammonium transporter</fullName>
    </recommendedName>
</protein>
<evidence type="ECO:0000259" key="11">
    <source>
        <dbReference type="Pfam" id="PF00909"/>
    </source>
</evidence>
<dbReference type="NCBIfam" id="TIGR03644">
    <property type="entry name" value="marine_trans_1"/>
    <property type="match status" value="1"/>
</dbReference>
<comment type="caution">
    <text evidence="12">The sequence shown here is derived from an EMBL/GenBank/DDBJ whole genome shotgun (WGS) entry which is preliminary data.</text>
</comment>
<dbReference type="SUPFAM" id="SSF111352">
    <property type="entry name" value="Ammonium transporter"/>
    <property type="match status" value="1"/>
</dbReference>
<keyword evidence="7 8" id="KW-0924">Ammonia transport</keyword>
<comment type="similarity">
    <text evidence="2 8">Belongs to the ammonia transporter channel (TC 1.A.11.2) family.</text>
</comment>
<dbReference type="NCBIfam" id="TIGR00836">
    <property type="entry name" value="amt"/>
    <property type="match status" value="1"/>
</dbReference>
<evidence type="ECO:0000256" key="3">
    <source>
        <dbReference type="ARBA" id="ARBA00022448"/>
    </source>
</evidence>
<keyword evidence="3 8" id="KW-0813">Transport</keyword>
<evidence type="ECO:0000256" key="10">
    <source>
        <dbReference type="SAM" id="SignalP"/>
    </source>
</evidence>
<feature type="signal peptide" evidence="10">
    <location>
        <begin position="1"/>
        <end position="27"/>
    </location>
</feature>
<dbReference type="PROSITE" id="PS01219">
    <property type="entry name" value="AMMONIUM_TRANSP"/>
    <property type="match status" value="1"/>
</dbReference>
<evidence type="ECO:0000256" key="6">
    <source>
        <dbReference type="ARBA" id="ARBA00023136"/>
    </source>
</evidence>
<organism evidence="12 13">
    <name type="scientific">Wenxinia marina DSM 24838</name>
    <dbReference type="NCBI Taxonomy" id="1123501"/>
    <lineage>
        <taxon>Bacteria</taxon>
        <taxon>Pseudomonadati</taxon>
        <taxon>Pseudomonadota</taxon>
        <taxon>Alphaproteobacteria</taxon>
        <taxon>Rhodobacterales</taxon>
        <taxon>Roseobacteraceae</taxon>
        <taxon>Wenxinia</taxon>
    </lineage>
</organism>
<evidence type="ECO:0000256" key="8">
    <source>
        <dbReference type="RuleBase" id="RU362002"/>
    </source>
</evidence>
<dbReference type="PANTHER" id="PTHR11730">
    <property type="entry name" value="AMMONIUM TRANSPORTER"/>
    <property type="match status" value="1"/>
</dbReference>
<feature type="transmembrane region" description="Helical" evidence="8">
    <location>
        <begin position="403"/>
        <end position="423"/>
    </location>
</feature>
<accession>A0A0D0PHI9</accession>
<gene>
    <name evidence="12" type="ORF">Wenmar_00210</name>
</gene>
<evidence type="ECO:0000256" key="1">
    <source>
        <dbReference type="ARBA" id="ARBA00004141"/>
    </source>
</evidence>
<feature type="domain" description="Ammonium transporter AmtB-like" evidence="11">
    <location>
        <begin position="116"/>
        <end position="509"/>
    </location>
</feature>
<feature type="transmembrane region" description="Helical" evidence="8">
    <location>
        <begin position="306"/>
        <end position="330"/>
    </location>
</feature>
<evidence type="ECO:0000256" key="7">
    <source>
        <dbReference type="ARBA" id="ARBA00023177"/>
    </source>
</evidence>
<feature type="compositionally biased region" description="Acidic residues" evidence="9">
    <location>
        <begin position="32"/>
        <end position="66"/>
    </location>
</feature>
<dbReference type="Gene3D" id="1.10.3430.10">
    <property type="entry name" value="Ammonium transporter AmtB like domains"/>
    <property type="match status" value="1"/>
</dbReference>
<feature type="region of interest" description="Disordered" evidence="9">
    <location>
        <begin position="30"/>
        <end position="66"/>
    </location>
</feature>
<proteinExistence type="inferred from homology"/>
<sequence>MTKLKLWLFALILALGAGLAAPHAVMAQDTDTATEEAVDDAEAATEDAAEDAGEAVEDAAEATGDAVEETGDAIEAAADDITDAPEGAPEMGGADAAEVDGTPTNDEIGYIFTTFMFLVCGFLVMWMAAGFTMLEAGLVRQKNTTMQLLKNVSLFSIAAIMYYLIGYNLMYPGDGWTISNWLGAFAITGLEPVGLAETETDLTYASVGSDFYFQLMFCATTASIVSGTLAERIKLWPFLIFTVILTGLIYPIQASWKWGGGYLDAELGFLDFAGSTVVHSVGGWAALAGALILGPRIGKYRDGRTIPFMGANLPLATLGTFILWLGWFGFNGGSQLYMDTSGNVADISRIFANTNTAAAGGAIAALILTQLLYKKPDLTMVLNGALAGLVSITAEPLTPSLGAATLIGMVGGVIVVFAVPFLDRLKIDDVVGAIPVHLFAGIWGTLAVVLTNGDATIGGQLLSIIIVGVFVFVVSLVVWVVLKGLMGIRVSEEDEVMGLDMAELGMEAYPEFSKG</sequence>
<feature type="transmembrane region" description="Helical" evidence="8">
    <location>
        <begin position="235"/>
        <end position="252"/>
    </location>
</feature>
<feature type="transmembrane region" description="Helical" evidence="8">
    <location>
        <begin position="211"/>
        <end position="230"/>
    </location>
</feature>